<dbReference type="InterPro" id="IPR003838">
    <property type="entry name" value="ABC3_permease_C"/>
</dbReference>
<protein>
    <submittedName>
        <fullName evidence="11">FtsX-like permease family protein</fullName>
    </submittedName>
</protein>
<keyword evidence="12" id="KW-1185">Reference proteome</keyword>
<evidence type="ECO:0000256" key="8">
    <source>
        <dbReference type="SAM" id="Phobius"/>
    </source>
</evidence>
<comment type="subcellular location">
    <subcellularLocation>
        <location evidence="1">Cell membrane</location>
        <topology evidence="1">Multi-pass membrane protein</topology>
    </subcellularLocation>
</comment>
<dbReference type="PANTHER" id="PTHR30572:SF4">
    <property type="entry name" value="ABC TRANSPORTER PERMEASE YTRF"/>
    <property type="match status" value="1"/>
</dbReference>
<evidence type="ECO:0000259" key="9">
    <source>
        <dbReference type="Pfam" id="PF02687"/>
    </source>
</evidence>
<dbReference type="InterPro" id="IPR050250">
    <property type="entry name" value="Macrolide_Exporter_MacB"/>
</dbReference>
<feature type="domain" description="MacB-like periplasmic core" evidence="10">
    <location>
        <begin position="21"/>
        <end position="266"/>
    </location>
</feature>
<dbReference type="KEGG" id="mbet:N8K70_12190"/>
<proteinExistence type="inferred from homology"/>
<keyword evidence="4 8" id="KW-1133">Transmembrane helix</keyword>
<dbReference type="EMBL" id="CP118157">
    <property type="protein sequence ID" value="WOF22136.1"/>
    <property type="molecule type" value="Genomic_DNA"/>
</dbReference>
<sequence length="431" mass="43482">MKIWDVLASAVSNSFRSTTRTALTVVAIFLGAFTLTITSAIGTGVSDYIDAQVSSIGSTDVLTVTHAADETAADDGGPAPYDPDAAAGSGQGMPGAAATEVLDDDDLDAIAAVDGILAVSPVVSVNTSYISHGGGERFELSANASAAVSVPDLAAGAELSADSDANEILLPTSYLDALELGAADEAVGQTVTIGISDYLGEMHEVDAVVVGVQNESLFSSGAALGQSLTDELVAVQDTGVPDSLQQGYAAATATFDPDATDAQIAALKADLADEGFSAQTVTDQIGAVQSVIDGIIGVLNAFAVIALIAAGFGIVNTLLMSVQERTREIGLMKAMGMSGGNVFALFSAEAVFIGFLGSALGAVVAIGLGSLISTVLADTVLTDLEGLQVMQFAPASVATIILVVMGIAFLAGTLPARRAARQNPIDALRYE</sequence>
<organism evidence="11 12">
    <name type="scientific">Microbacterium betulae</name>
    <dbReference type="NCBI Taxonomy" id="2981139"/>
    <lineage>
        <taxon>Bacteria</taxon>
        <taxon>Bacillati</taxon>
        <taxon>Actinomycetota</taxon>
        <taxon>Actinomycetes</taxon>
        <taxon>Micrococcales</taxon>
        <taxon>Microbacteriaceae</taxon>
        <taxon>Microbacterium</taxon>
    </lineage>
</organism>
<dbReference type="RefSeq" id="WP_317138612.1">
    <property type="nucleotide sequence ID" value="NZ_CP118157.1"/>
</dbReference>
<name>A0AA97FEI8_9MICO</name>
<gene>
    <name evidence="11" type="ORF">N8K70_12190</name>
</gene>
<reference evidence="11 12" key="1">
    <citation type="submission" date="2023-02" db="EMBL/GenBank/DDBJ databases">
        <title>Microbacterium betulae sp. nov., isolated from birch wood.</title>
        <authorList>
            <person name="Pasciak M."/>
            <person name="Pawlik K.J."/>
            <person name="Martynowski D."/>
            <person name="Laczmanski L."/>
            <person name="Ciekot J."/>
            <person name="Szponar B."/>
            <person name="Wojcik-Fatla A."/>
            <person name="Mackiewicz B."/>
            <person name="Farian E."/>
            <person name="Cholewa G."/>
            <person name="Cholewa A."/>
            <person name="Dutkiewicz J."/>
        </authorList>
    </citation>
    <scope>NUCLEOTIDE SEQUENCE [LARGE SCALE GENOMIC DNA]</scope>
    <source>
        <strain evidence="11 12">AB</strain>
    </source>
</reference>
<evidence type="ECO:0000256" key="6">
    <source>
        <dbReference type="ARBA" id="ARBA00038076"/>
    </source>
</evidence>
<feature type="region of interest" description="Disordered" evidence="7">
    <location>
        <begin position="71"/>
        <end position="95"/>
    </location>
</feature>
<dbReference type="Pfam" id="PF02687">
    <property type="entry name" value="FtsX"/>
    <property type="match status" value="1"/>
</dbReference>
<evidence type="ECO:0000256" key="4">
    <source>
        <dbReference type="ARBA" id="ARBA00022989"/>
    </source>
</evidence>
<evidence type="ECO:0000256" key="1">
    <source>
        <dbReference type="ARBA" id="ARBA00004651"/>
    </source>
</evidence>
<keyword evidence="3 8" id="KW-0812">Transmembrane</keyword>
<keyword evidence="5 8" id="KW-0472">Membrane</keyword>
<dbReference type="Pfam" id="PF12704">
    <property type="entry name" value="MacB_PCD"/>
    <property type="match status" value="1"/>
</dbReference>
<evidence type="ECO:0000256" key="2">
    <source>
        <dbReference type="ARBA" id="ARBA00022475"/>
    </source>
</evidence>
<evidence type="ECO:0000313" key="11">
    <source>
        <dbReference type="EMBL" id="WOF22136.1"/>
    </source>
</evidence>
<dbReference type="GO" id="GO:0005886">
    <property type="term" value="C:plasma membrane"/>
    <property type="evidence" value="ECO:0007669"/>
    <property type="project" value="UniProtKB-SubCell"/>
</dbReference>
<dbReference type="GO" id="GO:0022857">
    <property type="term" value="F:transmembrane transporter activity"/>
    <property type="evidence" value="ECO:0007669"/>
    <property type="project" value="TreeGrafter"/>
</dbReference>
<feature type="transmembrane region" description="Helical" evidence="8">
    <location>
        <begin position="392"/>
        <end position="414"/>
    </location>
</feature>
<evidence type="ECO:0000256" key="5">
    <source>
        <dbReference type="ARBA" id="ARBA00023136"/>
    </source>
</evidence>
<evidence type="ECO:0000313" key="12">
    <source>
        <dbReference type="Proteomes" id="UP001305498"/>
    </source>
</evidence>
<keyword evidence="2" id="KW-1003">Cell membrane</keyword>
<evidence type="ECO:0000256" key="7">
    <source>
        <dbReference type="SAM" id="MobiDB-lite"/>
    </source>
</evidence>
<feature type="transmembrane region" description="Helical" evidence="8">
    <location>
        <begin position="343"/>
        <end position="372"/>
    </location>
</feature>
<evidence type="ECO:0000256" key="3">
    <source>
        <dbReference type="ARBA" id="ARBA00022692"/>
    </source>
</evidence>
<evidence type="ECO:0000259" key="10">
    <source>
        <dbReference type="Pfam" id="PF12704"/>
    </source>
</evidence>
<dbReference type="Proteomes" id="UP001305498">
    <property type="component" value="Chromosome"/>
</dbReference>
<dbReference type="InterPro" id="IPR025857">
    <property type="entry name" value="MacB_PCD"/>
</dbReference>
<comment type="similarity">
    <text evidence="6">Belongs to the ABC-4 integral membrane protein family.</text>
</comment>
<dbReference type="AlphaFoldDB" id="A0AA97FEI8"/>
<feature type="domain" description="ABC3 transporter permease C-terminal" evidence="9">
    <location>
        <begin position="301"/>
        <end position="424"/>
    </location>
</feature>
<feature type="compositionally biased region" description="Low complexity" evidence="7">
    <location>
        <begin position="74"/>
        <end position="88"/>
    </location>
</feature>
<feature type="transmembrane region" description="Helical" evidence="8">
    <location>
        <begin position="21"/>
        <end position="42"/>
    </location>
</feature>
<feature type="transmembrane region" description="Helical" evidence="8">
    <location>
        <begin position="298"/>
        <end position="322"/>
    </location>
</feature>
<dbReference type="PANTHER" id="PTHR30572">
    <property type="entry name" value="MEMBRANE COMPONENT OF TRANSPORTER-RELATED"/>
    <property type="match status" value="1"/>
</dbReference>
<accession>A0AA97FEI8</accession>